<evidence type="ECO:0000313" key="2">
    <source>
        <dbReference type="Proteomes" id="UP000626844"/>
    </source>
</evidence>
<gene>
    <name evidence="1" type="ORF">IC621_25880</name>
</gene>
<dbReference type="AlphaFoldDB" id="A0A926NHJ7"/>
<name>A0A926NHJ7_9BACI</name>
<dbReference type="RefSeq" id="WP_191162902.1">
    <property type="nucleotide sequence ID" value="NZ_JACXAI010000069.1"/>
</dbReference>
<proteinExistence type="predicted"/>
<evidence type="ECO:0000313" key="1">
    <source>
        <dbReference type="EMBL" id="MBD1383594.1"/>
    </source>
</evidence>
<dbReference type="Proteomes" id="UP000626844">
    <property type="component" value="Unassembled WGS sequence"/>
</dbReference>
<protein>
    <submittedName>
        <fullName evidence="1">Cytoplasmic protein</fullName>
    </submittedName>
</protein>
<dbReference type="EMBL" id="JACXAI010000069">
    <property type="protein sequence ID" value="MBD1383594.1"/>
    <property type="molecule type" value="Genomic_DNA"/>
</dbReference>
<keyword evidence="2" id="KW-1185">Reference proteome</keyword>
<sequence>MEKNFDTAHRFSSHNRKDLEKDSICGCFYCMKIFNPNEIDEWWDNDDTGVCPYCGIDSVIGESSGFPITERFLKGMHKVWF</sequence>
<comment type="caution">
    <text evidence="1">The sequence shown here is derived from an EMBL/GenBank/DDBJ whole genome shotgun (WGS) entry which is preliminary data.</text>
</comment>
<reference evidence="1" key="1">
    <citation type="submission" date="2020-09" db="EMBL/GenBank/DDBJ databases">
        <title>A novel bacterium of genus Bacillus, isolated from South China Sea.</title>
        <authorList>
            <person name="Huang H."/>
            <person name="Mo K."/>
            <person name="Hu Y."/>
        </authorList>
    </citation>
    <scope>NUCLEOTIDE SEQUENCE</scope>
    <source>
        <strain evidence="1">IB182487</strain>
    </source>
</reference>
<organism evidence="1 2">
    <name type="scientific">Metabacillus arenae</name>
    <dbReference type="NCBI Taxonomy" id="2771434"/>
    <lineage>
        <taxon>Bacteria</taxon>
        <taxon>Bacillati</taxon>
        <taxon>Bacillota</taxon>
        <taxon>Bacilli</taxon>
        <taxon>Bacillales</taxon>
        <taxon>Bacillaceae</taxon>
        <taxon>Metabacillus</taxon>
    </lineage>
</organism>
<accession>A0A926NHJ7</accession>